<dbReference type="Proteomes" id="UP000824024">
    <property type="component" value="Unassembled WGS sequence"/>
</dbReference>
<reference evidence="4" key="2">
    <citation type="submission" date="2021-04" db="EMBL/GenBank/DDBJ databases">
        <authorList>
            <person name="Gilroy R."/>
        </authorList>
    </citation>
    <scope>NUCLEOTIDE SEQUENCE</scope>
    <source>
        <strain evidence="4">CHK192-9172</strain>
    </source>
</reference>
<dbReference type="GO" id="GO:0016491">
    <property type="term" value="F:oxidoreductase activity"/>
    <property type="evidence" value="ECO:0007669"/>
    <property type="project" value="InterPro"/>
</dbReference>
<gene>
    <name evidence="4" type="ORF">IAA08_01140</name>
</gene>
<evidence type="ECO:0000313" key="5">
    <source>
        <dbReference type="Proteomes" id="UP000824024"/>
    </source>
</evidence>
<keyword evidence="1" id="KW-0285">Flavoprotein</keyword>
<dbReference type="InterPro" id="IPR029039">
    <property type="entry name" value="Flavoprotein-like_sf"/>
</dbReference>
<evidence type="ECO:0000256" key="2">
    <source>
        <dbReference type="ARBA" id="ARBA00022643"/>
    </source>
</evidence>
<dbReference type="InterPro" id="IPR051796">
    <property type="entry name" value="ISF_SsuE-like"/>
</dbReference>
<dbReference type="Gene3D" id="3.40.50.360">
    <property type="match status" value="2"/>
</dbReference>
<comment type="caution">
    <text evidence="4">The sequence shown here is derived from an EMBL/GenBank/DDBJ whole genome shotgun (WGS) entry which is preliminary data.</text>
</comment>
<dbReference type="Pfam" id="PF03358">
    <property type="entry name" value="FMN_red"/>
    <property type="match status" value="1"/>
</dbReference>
<evidence type="ECO:0000259" key="3">
    <source>
        <dbReference type="Pfam" id="PF03358"/>
    </source>
</evidence>
<accession>A0A9D2IEW7</accession>
<feature type="domain" description="NADPH-dependent FMN reductase-like" evidence="3">
    <location>
        <begin position="1"/>
        <end position="126"/>
    </location>
</feature>
<name>A0A9D2IEW7_9FIRM</name>
<dbReference type="InterPro" id="IPR005025">
    <property type="entry name" value="FMN_Rdtase-like_dom"/>
</dbReference>
<dbReference type="SUPFAM" id="SSF52218">
    <property type="entry name" value="Flavoproteins"/>
    <property type="match status" value="2"/>
</dbReference>
<protein>
    <submittedName>
        <fullName evidence="4">NAD(P)H-dependent oxidoreductase</fullName>
    </submittedName>
</protein>
<evidence type="ECO:0000256" key="1">
    <source>
        <dbReference type="ARBA" id="ARBA00022630"/>
    </source>
</evidence>
<keyword evidence="2" id="KW-0288">FMN</keyword>
<reference evidence="4" key="1">
    <citation type="journal article" date="2021" name="PeerJ">
        <title>Extensive microbial diversity within the chicken gut microbiome revealed by metagenomics and culture.</title>
        <authorList>
            <person name="Gilroy R."/>
            <person name="Ravi A."/>
            <person name="Getino M."/>
            <person name="Pursley I."/>
            <person name="Horton D.L."/>
            <person name="Alikhan N.F."/>
            <person name="Baker D."/>
            <person name="Gharbi K."/>
            <person name="Hall N."/>
            <person name="Watson M."/>
            <person name="Adriaenssens E.M."/>
            <person name="Foster-Nyarko E."/>
            <person name="Jarju S."/>
            <person name="Secka A."/>
            <person name="Antonio M."/>
            <person name="Oren A."/>
            <person name="Chaudhuri R.R."/>
            <person name="La Ragione R."/>
            <person name="Hildebrand F."/>
            <person name="Pallen M.J."/>
        </authorList>
    </citation>
    <scope>NUCLEOTIDE SEQUENCE</scope>
    <source>
        <strain evidence="4">CHK192-9172</strain>
    </source>
</reference>
<dbReference type="PANTHER" id="PTHR43278">
    <property type="entry name" value="NAD(P)H-DEPENDENT FMN-CONTAINING OXIDOREDUCTASE YWQN-RELATED"/>
    <property type="match status" value="1"/>
</dbReference>
<evidence type="ECO:0000313" key="4">
    <source>
        <dbReference type="EMBL" id="HIZ06522.1"/>
    </source>
</evidence>
<dbReference type="AlphaFoldDB" id="A0A9D2IEW7"/>
<sequence>MKILVINGSPKGAYSITLQTVNYLMNIYRKHEFQVVHVGQRIKSLETDSRAVMEMMEQADLILFAYPVYTFLAPAQLHRFIELIKEGGISLKGKWATQITTSKHFYDVTAHRYIRDNCQDLGMRYIEGLSADMEDLLSEKGREEARGFFDHVCWCVEQGICEICREPGGKTDWKPVPVSASKEGKGEIHNPEKGNVAVVTDCRKEDSQLKAMIERFCCVFPGQTRVINIREFPFQGGCLGCFHCAVSGECIYKDGFDRFLREDIQQADGVVYAFSIQDHSMGSCFKMYDDRQFCNGHRTVTMGSPVGYLVSGELSREQNLQMVIEARAQVGGNYLAGIAGDEKDPEGEIRRLGVSLEYALIHKYRQPQNFYGVGGMKIFRDLIWLMRGMMKADHRFYKAHGQYDFPQKRKGTVLKMYLVGMLLSSPKLKAKIGNRMNEGMIMPYKKVLEQAKKYRDTAQGDHLEQM</sequence>
<proteinExistence type="predicted"/>
<dbReference type="PANTHER" id="PTHR43278:SF4">
    <property type="entry name" value="NAD(P)H-DEPENDENT FMN-CONTAINING OXIDOREDUCTASE YWQN-RELATED"/>
    <property type="match status" value="1"/>
</dbReference>
<dbReference type="EMBL" id="DXCH01000033">
    <property type="protein sequence ID" value="HIZ06522.1"/>
    <property type="molecule type" value="Genomic_DNA"/>
</dbReference>
<organism evidence="4 5">
    <name type="scientific">Candidatus Eubacterium avistercoris</name>
    <dbReference type="NCBI Taxonomy" id="2838567"/>
    <lineage>
        <taxon>Bacteria</taxon>
        <taxon>Bacillati</taxon>
        <taxon>Bacillota</taxon>
        <taxon>Clostridia</taxon>
        <taxon>Eubacteriales</taxon>
        <taxon>Eubacteriaceae</taxon>
        <taxon>Eubacterium</taxon>
    </lineage>
</organism>